<reference evidence="1" key="1">
    <citation type="journal article" date="2023" name="G3 (Bethesda)">
        <title>Whole genome assemblies of Zophobas morio and Tenebrio molitor.</title>
        <authorList>
            <person name="Kaur S."/>
            <person name="Stinson S.A."/>
            <person name="diCenzo G.C."/>
        </authorList>
    </citation>
    <scope>NUCLEOTIDE SEQUENCE</scope>
    <source>
        <strain evidence="1">QUZm001</strain>
    </source>
</reference>
<evidence type="ECO:0000313" key="2">
    <source>
        <dbReference type="Proteomes" id="UP001168821"/>
    </source>
</evidence>
<dbReference type="Proteomes" id="UP001168821">
    <property type="component" value="Unassembled WGS sequence"/>
</dbReference>
<organism evidence="1 2">
    <name type="scientific">Zophobas morio</name>
    <dbReference type="NCBI Taxonomy" id="2755281"/>
    <lineage>
        <taxon>Eukaryota</taxon>
        <taxon>Metazoa</taxon>
        <taxon>Ecdysozoa</taxon>
        <taxon>Arthropoda</taxon>
        <taxon>Hexapoda</taxon>
        <taxon>Insecta</taxon>
        <taxon>Pterygota</taxon>
        <taxon>Neoptera</taxon>
        <taxon>Endopterygota</taxon>
        <taxon>Coleoptera</taxon>
        <taxon>Polyphaga</taxon>
        <taxon>Cucujiformia</taxon>
        <taxon>Tenebrionidae</taxon>
        <taxon>Zophobas</taxon>
    </lineage>
</organism>
<dbReference type="EMBL" id="JALNTZ010000001">
    <property type="protein sequence ID" value="KAJ3666864.1"/>
    <property type="molecule type" value="Genomic_DNA"/>
</dbReference>
<evidence type="ECO:0000313" key="1">
    <source>
        <dbReference type="EMBL" id="KAJ3666864.1"/>
    </source>
</evidence>
<accession>A0AA38MTF7</accession>
<keyword evidence="2" id="KW-1185">Reference proteome</keyword>
<protein>
    <submittedName>
        <fullName evidence="1">Uncharacterized protein</fullName>
    </submittedName>
</protein>
<dbReference type="AlphaFoldDB" id="A0AA38MTF7"/>
<name>A0AA38MTF7_9CUCU</name>
<sequence length="109" mass="12337">MLLLLFSIIPVKSSYSRTQKLIAPFAGASEHEERTAFESHSMSKSAINRVILLKTLMRLSFAICSSFYNADPATSLISLFAGRRLDYVVYTLQEDVGCVWHVDFNLKMQ</sequence>
<gene>
    <name evidence="1" type="ORF">Zmor_002292</name>
</gene>
<comment type="caution">
    <text evidence="1">The sequence shown here is derived from an EMBL/GenBank/DDBJ whole genome shotgun (WGS) entry which is preliminary data.</text>
</comment>
<proteinExistence type="predicted"/>